<protein>
    <submittedName>
        <fullName evidence="1">Uncharacterized protein</fullName>
    </submittedName>
</protein>
<proteinExistence type="predicted"/>
<reference evidence="1" key="2">
    <citation type="journal article" date="2022" name="New Phytol.">
        <title>Evolutionary transition to the ectomycorrhizal habit in the genomes of a hyperdiverse lineage of mushroom-forming fungi.</title>
        <authorList>
            <person name="Looney B."/>
            <person name="Miyauchi S."/>
            <person name="Morin E."/>
            <person name="Drula E."/>
            <person name="Courty P.E."/>
            <person name="Kohler A."/>
            <person name="Kuo A."/>
            <person name="LaButti K."/>
            <person name="Pangilinan J."/>
            <person name="Lipzen A."/>
            <person name="Riley R."/>
            <person name="Andreopoulos W."/>
            <person name="He G."/>
            <person name="Johnson J."/>
            <person name="Nolan M."/>
            <person name="Tritt A."/>
            <person name="Barry K.W."/>
            <person name="Grigoriev I.V."/>
            <person name="Nagy L.G."/>
            <person name="Hibbett D."/>
            <person name="Henrissat B."/>
            <person name="Matheny P.B."/>
            <person name="Labbe J."/>
            <person name="Martin F.M."/>
        </authorList>
    </citation>
    <scope>NUCLEOTIDE SEQUENCE</scope>
    <source>
        <strain evidence="1">FP105234-sp</strain>
    </source>
</reference>
<dbReference type="Proteomes" id="UP000814033">
    <property type="component" value="Unassembled WGS sequence"/>
</dbReference>
<dbReference type="EMBL" id="MU275867">
    <property type="protein sequence ID" value="KAI0049904.1"/>
    <property type="molecule type" value="Genomic_DNA"/>
</dbReference>
<keyword evidence="2" id="KW-1185">Reference proteome</keyword>
<comment type="caution">
    <text evidence="1">The sequence shown here is derived from an EMBL/GenBank/DDBJ whole genome shotgun (WGS) entry which is preliminary data.</text>
</comment>
<evidence type="ECO:0000313" key="2">
    <source>
        <dbReference type="Proteomes" id="UP000814033"/>
    </source>
</evidence>
<sequence length="120" mass="13102">MSRASRAGPRPTACVPCAPASPSLRGIPYVSIPICPQPPGRRCQRPEASRRRRHRQDAPWAHLPSSRRAPRDAAGPSLEDVETAGALGLAWRMRSPSACPCRRASGRIGLDQNRTYLARL</sequence>
<reference evidence="1" key="1">
    <citation type="submission" date="2021-02" db="EMBL/GenBank/DDBJ databases">
        <authorList>
            <consortium name="DOE Joint Genome Institute"/>
            <person name="Ahrendt S."/>
            <person name="Looney B.P."/>
            <person name="Miyauchi S."/>
            <person name="Morin E."/>
            <person name="Drula E."/>
            <person name="Courty P.E."/>
            <person name="Chicoki N."/>
            <person name="Fauchery L."/>
            <person name="Kohler A."/>
            <person name="Kuo A."/>
            <person name="Labutti K."/>
            <person name="Pangilinan J."/>
            <person name="Lipzen A."/>
            <person name="Riley R."/>
            <person name="Andreopoulos W."/>
            <person name="He G."/>
            <person name="Johnson J."/>
            <person name="Barry K.W."/>
            <person name="Grigoriev I.V."/>
            <person name="Nagy L."/>
            <person name="Hibbett D."/>
            <person name="Henrissat B."/>
            <person name="Matheny P.B."/>
            <person name="Labbe J."/>
            <person name="Martin F."/>
        </authorList>
    </citation>
    <scope>NUCLEOTIDE SEQUENCE</scope>
    <source>
        <strain evidence="1">FP105234-sp</strain>
    </source>
</reference>
<gene>
    <name evidence="1" type="ORF">FA95DRAFT_755711</name>
</gene>
<organism evidence="1 2">
    <name type="scientific">Auriscalpium vulgare</name>
    <dbReference type="NCBI Taxonomy" id="40419"/>
    <lineage>
        <taxon>Eukaryota</taxon>
        <taxon>Fungi</taxon>
        <taxon>Dikarya</taxon>
        <taxon>Basidiomycota</taxon>
        <taxon>Agaricomycotina</taxon>
        <taxon>Agaricomycetes</taxon>
        <taxon>Russulales</taxon>
        <taxon>Auriscalpiaceae</taxon>
        <taxon>Auriscalpium</taxon>
    </lineage>
</organism>
<accession>A0ACB8S0U6</accession>
<evidence type="ECO:0000313" key="1">
    <source>
        <dbReference type="EMBL" id="KAI0049904.1"/>
    </source>
</evidence>
<name>A0ACB8S0U6_9AGAM</name>